<keyword evidence="9" id="KW-0597">Phosphoprotein</keyword>
<sequence>MVRLLGLSLRDSDESPREITITSQINRASESGENGWLIRFFDSAFFCEWIAVSYLYKHDHPGVRDYLCNRMYTLPLPGIESYLFQVCYLMVHKPSPSLDKFVIDICSKSLKIALKVHWFLMAEIEDSDDNEGISRIQEKCQLAATLMGEWPPLIRPLTVTSSSPGSKNQVLNRLLSSKQRLLSLTSSPPTQKSLSLSLSFSPSSGSNLQEDGSHLSSEENNILKKFITSPKVRDALLFRKSSEKDEDELEKDGFFRRLLRDSSRGEDEGGSRVRDVLLFRKSSEKDDDDSEKDGFFKRLFRDSKSDAEDKSVSKSVEDDEKEGFFRKLFKDKSEDKKDGSERKEDEEMVNSEEKSSKSVEDDEKEGFFRKLFKDKEKKDEDMVNSEEKSSRSVDDEEKEGFFRKLFKDKSEDKKDEDTANSEEKSSKTVDDDEKEGFFRKFFKDKFDDKKDAHDKTDEGSANAEEEEPSDFSFFRRVFRVHPEDSKSTAANENNSVGSLFESSPGTENFFRKLFRDRDRSVEDSELFGSKKHKEKCPGSPKQRSDKSNAKPPLPNNSASHYRKGAYHESLDFVHSLCETSYGLVDVFPIEDRKSALRESLTDMNMHVAEAQNSGGVCFPMGKGMYRVLHIPEDEAVLLNSREKAPYLICVEVLKSEVPSNTKDTSGSQKLSRAGIPLANGDALLPKPPPWAYPLWTAQEAYRNSNDRMSRSTAQAIDQAMAHKSDAKTKFVNVNLTVEKRSPIQLQSIEHSGIHCASLQCTSASASILSSSSQCDESVTHTSRAAHNSDLEWVRVVLTADPGIRMEDIEDQGPPRRKEHRRVPSTVAIEAVKAAAAKGEAPPGLPLKGAGQDSTDAQPRFNGSSPNASDALSGELWEVKKERIRRASDHGNLPGWDLRSVIVKSGDDCRQEHLAVQLISHFYDIFQEAGLPLWLRPYEVLVTSSYTALIETIPDTASLHSIKSRYPDITSLREFFIAKYEENSPSFKLAQRNFVESMAGYSLVCYLLQVKDRHNGNLLLDEEGHIIHIDFGFMLSNSPGGVNFESAPFKLTRELLEVMDSDAEGVPSEFFDYFKVLCIQGFLTCRKHAERIILLVEMLQDSGFPCFKGGPRTIQNLRKRYHLSLTEEQCVSLVLSLISSSLDAWRTRQYDYYQRVLNGIL</sequence>
<evidence type="ECO:0000256" key="1">
    <source>
        <dbReference type="ARBA" id="ARBA00001686"/>
    </source>
</evidence>
<accession>A0AAW2BZE8</accession>
<evidence type="ECO:0000256" key="13">
    <source>
        <dbReference type="ARBA" id="ARBA00023034"/>
    </source>
</evidence>
<dbReference type="InterPro" id="IPR001263">
    <property type="entry name" value="PI3K_accessory_dom"/>
</dbReference>
<keyword evidence="12" id="KW-0418">Kinase</keyword>
<dbReference type="PANTHER" id="PTHR10048">
    <property type="entry name" value="PHOSPHATIDYLINOSITOL KINASE"/>
    <property type="match status" value="1"/>
</dbReference>
<dbReference type="SMART" id="SM00146">
    <property type="entry name" value="PI3Kc"/>
    <property type="match status" value="1"/>
</dbReference>
<dbReference type="GO" id="GO:0005886">
    <property type="term" value="C:plasma membrane"/>
    <property type="evidence" value="ECO:0007669"/>
    <property type="project" value="UniProtKB-SubCell"/>
</dbReference>
<keyword evidence="8" id="KW-1003">Cell membrane</keyword>
<feature type="region of interest" description="Disordered" evidence="15">
    <location>
        <begin position="449"/>
        <end position="469"/>
    </location>
</feature>
<evidence type="ECO:0000256" key="4">
    <source>
        <dbReference type="ARBA" id="ARBA00004601"/>
    </source>
</evidence>
<evidence type="ECO:0000256" key="5">
    <source>
        <dbReference type="ARBA" id="ARBA00006209"/>
    </source>
</evidence>
<protein>
    <recommendedName>
        <fullName evidence="6">1-phosphatidylinositol 4-kinase</fullName>
        <ecNumber evidence="6">2.7.1.67</ecNumber>
    </recommendedName>
</protein>
<evidence type="ECO:0000256" key="15">
    <source>
        <dbReference type="SAM" id="MobiDB-lite"/>
    </source>
</evidence>
<dbReference type="SUPFAM" id="SSF56112">
    <property type="entry name" value="Protein kinase-like (PK-like)"/>
    <property type="match status" value="1"/>
</dbReference>
<name>A0AAW2BZE8_9ROSI</name>
<dbReference type="GO" id="GO:0048015">
    <property type="term" value="P:phosphatidylinositol-mediated signaling"/>
    <property type="evidence" value="ECO:0007669"/>
    <property type="project" value="TreeGrafter"/>
</dbReference>
<feature type="domain" description="PIK helical" evidence="17">
    <location>
        <begin position="1"/>
        <end position="143"/>
    </location>
</feature>
<dbReference type="InterPro" id="IPR057754">
    <property type="entry name" value="PI4-kinase_beta/PIK1_cat"/>
</dbReference>
<comment type="subcellular location">
    <subcellularLocation>
        <location evidence="3">Cell membrane</location>
    </subcellularLocation>
    <subcellularLocation>
        <location evidence="2">Cytoplasmic vesicle membrane</location>
        <topology evidence="2">Peripheral membrane protein</topology>
        <orientation evidence="2">Cytoplasmic side</orientation>
    </subcellularLocation>
    <subcellularLocation>
        <location evidence="4">Golgi apparatus</location>
        <location evidence="4">trans-Golgi network</location>
    </subcellularLocation>
</comment>
<feature type="region of interest" description="Disordered" evidence="15">
    <location>
        <begin position="833"/>
        <end position="871"/>
    </location>
</feature>
<dbReference type="InterPro" id="IPR015433">
    <property type="entry name" value="PI3/4_kinase"/>
</dbReference>
<feature type="domain" description="PI3K/PI4K catalytic" evidence="16">
    <location>
        <begin position="877"/>
        <end position="1145"/>
    </location>
</feature>
<keyword evidence="19" id="KW-1185">Reference proteome</keyword>
<comment type="similarity">
    <text evidence="5">Belongs to the PI3/PI4-kinase family. Type III PI4K subfamily.</text>
</comment>
<comment type="catalytic activity">
    <reaction evidence="1">
        <text>a 1,2-diacyl-sn-glycero-3-phospho-(1D-myo-inositol) + ATP = a 1,2-diacyl-sn-glycero-3-phospho-(1D-myo-inositol 4-phosphate) + ADP + H(+)</text>
        <dbReference type="Rhea" id="RHEA:19877"/>
        <dbReference type="ChEBI" id="CHEBI:15378"/>
        <dbReference type="ChEBI" id="CHEBI:30616"/>
        <dbReference type="ChEBI" id="CHEBI:57880"/>
        <dbReference type="ChEBI" id="CHEBI:58178"/>
        <dbReference type="ChEBI" id="CHEBI:456216"/>
        <dbReference type="EC" id="2.7.1.67"/>
    </reaction>
</comment>
<evidence type="ECO:0000256" key="3">
    <source>
        <dbReference type="ARBA" id="ARBA00004236"/>
    </source>
</evidence>
<evidence type="ECO:0000256" key="7">
    <source>
        <dbReference type="ARBA" id="ARBA00022473"/>
    </source>
</evidence>
<proteinExistence type="inferred from homology"/>
<evidence type="ECO:0000256" key="12">
    <source>
        <dbReference type="ARBA" id="ARBA00022777"/>
    </source>
</evidence>
<keyword evidence="13" id="KW-0333">Golgi apparatus</keyword>
<evidence type="ECO:0000256" key="9">
    <source>
        <dbReference type="ARBA" id="ARBA00022553"/>
    </source>
</evidence>
<dbReference type="AlphaFoldDB" id="A0AAW2BZE8"/>
<dbReference type="PROSITE" id="PS51545">
    <property type="entry name" value="PIK_HELICAL"/>
    <property type="match status" value="1"/>
</dbReference>
<feature type="region of interest" description="Disordered" evidence="15">
    <location>
        <begin position="376"/>
        <end position="398"/>
    </location>
</feature>
<dbReference type="Proteomes" id="UP001459277">
    <property type="component" value="Unassembled WGS sequence"/>
</dbReference>
<dbReference type="Gene3D" id="3.30.1010.10">
    <property type="entry name" value="Phosphatidylinositol 3-kinase Catalytic Subunit, Chain A, domain 4"/>
    <property type="match status" value="1"/>
</dbReference>
<evidence type="ECO:0000256" key="10">
    <source>
        <dbReference type="ARBA" id="ARBA00022679"/>
    </source>
</evidence>
<dbReference type="EMBL" id="JAZDWU010000009">
    <property type="protein sequence ID" value="KAK9991296.1"/>
    <property type="molecule type" value="Genomic_DNA"/>
</dbReference>
<feature type="compositionally biased region" description="Polar residues" evidence="15">
    <location>
        <begin position="487"/>
        <end position="501"/>
    </location>
</feature>
<feature type="region of interest" description="Disordered" evidence="15">
    <location>
        <begin position="410"/>
        <end position="432"/>
    </location>
</feature>
<dbReference type="GO" id="GO:0048768">
    <property type="term" value="P:root hair cell tip growth"/>
    <property type="evidence" value="ECO:0007669"/>
    <property type="project" value="UniProtKB-ARBA"/>
</dbReference>
<dbReference type="GO" id="GO:0009860">
    <property type="term" value="P:pollen tube growth"/>
    <property type="evidence" value="ECO:0007669"/>
    <property type="project" value="UniProtKB-ARBA"/>
</dbReference>
<dbReference type="PROSITE" id="PS00915">
    <property type="entry name" value="PI3_4_KINASE_1"/>
    <property type="match status" value="1"/>
</dbReference>
<feature type="compositionally biased region" description="Polar residues" evidence="15">
    <location>
        <begin position="851"/>
        <end position="869"/>
    </location>
</feature>
<dbReference type="InterPro" id="IPR036940">
    <property type="entry name" value="PI3/4_kinase_cat_sf"/>
</dbReference>
<dbReference type="EC" id="2.7.1.67" evidence="6"/>
<feature type="region of interest" description="Disordered" evidence="15">
    <location>
        <begin position="333"/>
        <end position="363"/>
    </location>
</feature>
<dbReference type="FunFam" id="3.30.1010.10:FF:000018">
    <property type="entry name" value="phosphatidylinositol 4-kinase beta 1"/>
    <property type="match status" value="1"/>
</dbReference>
<dbReference type="GO" id="GO:0004430">
    <property type="term" value="F:1-phosphatidylinositol 4-kinase activity"/>
    <property type="evidence" value="ECO:0007669"/>
    <property type="project" value="UniProtKB-EC"/>
</dbReference>
<evidence type="ECO:0000313" key="18">
    <source>
        <dbReference type="EMBL" id="KAK9991296.1"/>
    </source>
</evidence>
<dbReference type="GO" id="GO:0046854">
    <property type="term" value="P:phosphatidylinositol phosphate biosynthetic process"/>
    <property type="evidence" value="ECO:0007669"/>
    <property type="project" value="InterPro"/>
</dbReference>
<dbReference type="InterPro" id="IPR042236">
    <property type="entry name" value="PI3K_accessory_sf"/>
</dbReference>
<gene>
    <name evidence="18" type="ORF">SO802_026281</name>
</gene>
<keyword evidence="7" id="KW-0217">Developmental protein</keyword>
<evidence type="ECO:0000256" key="6">
    <source>
        <dbReference type="ARBA" id="ARBA00012169"/>
    </source>
</evidence>
<keyword evidence="11" id="KW-0677">Repeat</keyword>
<dbReference type="InterPro" id="IPR000403">
    <property type="entry name" value="PI3/4_kinase_cat_dom"/>
</dbReference>
<keyword evidence="14" id="KW-0472">Membrane</keyword>
<dbReference type="InterPro" id="IPR049160">
    <property type="entry name" value="PI4KB-PIK1_PIK"/>
</dbReference>
<evidence type="ECO:0000256" key="2">
    <source>
        <dbReference type="ARBA" id="ARBA00004180"/>
    </source>
</evidence>
<dbReference type="Gene3D" id="1.25.40.70">
    <property type="entry name" value="Phosphatidylinositol 3-kinase, accessory domain (PIK)"/>
    <property type="match status" value="1"/>
</dbReference>
<feature type="region of interest" description="Disordered" evidence="15">
    <location>
        <begin position="524"/>
        <end position="560"/>
    </location>
</feature>
<dbReference type="Pfam" id="PF21245">
    <property type="entry name" value="PI4KB-PIK1_PIK"/>
    <property type="match status" value="1"/>
</dbReference>
<dbReference type="SUPFAM" id="SSF48371">
    <property type="entry name" value="ARM repeat"/>
    <property type="match status" value="1"/>
</dbReference>
<evidence type="ECO:0000259" key="17">
    <source>
        <dbReference type="PROSITE" id="PS51545"/>
    </source>
</evidence>
<evidence type="ECO:0000259" key="16">
    <source>
        <dbReference type="PROSITE" id="PS50290"/>
    </source>
</evidence>
<dbReference type="InterPro" id="IPR016024">
    <property type="entry name" value="ARM-type_fold"/>
</dbReference>
<dbReference type="PANTHER" id="PTHR10048:SF22">
    <property type="entry name" value="PHOSPHATIDYLINOSITOL 4-KINASE BETA"/>
    <property type="match status" value="1"/>
</dbReference>
<evidence type="ECO:0000313" key="19">
    <source>
        <dbReference type="Proteomes" id="UP001459277"/>
    </source>
</evidence>
<dbReference type="PROSITE" id="PS50290">
    <property type="entry name" value="PI3_4_KINASE_3"/>
    <property type="match status" value="1"/>
</dbReference>
<dbReference type="GO" id="GO:0030659">
    <property type="term" value="C:cytoplasmic vesicle membrane"/>
    <property type="evidence" value="ECO:0007669"/>
    <property type="project" value="UniProtKB-SubCell"/>
</dbReference>
<evidence type="ECO:0000256" key="8">
    <source>
        <dbReference type="ARBA" id="ARBA00022475"/>
    </source>
</evidence>
<evidence type="ECO:0000256" key="11">
    <source>
        <dbReference type="ARBA" id="ARBA00022737"/>
    </source>
</evidence>
<reference evidence="18 19" key="1">
    <citation type="submission" date="2024-01" db="EMBL/GenBank/DDBJ databases">
        <title>A telomere-to-telomere, gap-free genome of sweet tea (Lithocarpus litseifolius).</title>
        <authorList>
            <person name="Zhou J."/>
        </authorList>
    </citation>
    <scope>NUCLEOTIDE SEQUENCE [LARGE SCALE GENOMIC DNA]</scope>
    <source>
        <strain evidence="18">Zhou-2022a</strain>
        <tissue evidence="18">Leaf</tissue>
    </source>
</reference>
<dbReference type="Gene3D" id="1.10.1070.11">
    <property type="entry name" value="Phosphatidylinositol 3-/4-kinase, catalytic domain"/>
    <property type="match status" value="1"/>
</dbReference>
<dbReference type="PROSITE" id="PS00916">
    <property type="entry name" value="PI3_4_KINASE_2"/>
    <property type="match status" value="1"/>
</dbReference>
<dbReference type="GO" id="GO:0005794">
    <property type="term" value="C:Golgi apparatus"/>
    <property type="evidence" value="ECO:0007669"/>
    <property type="project" value="UniProtKB-SubCell"/>
</dbReference>
<evidence type="ECO:0000256" key="14">
    <source>
        <dbReference type="ARBA" id="ARBA00023136"/>
    </source>
</evidence>
<comment type="caution">
    <text evidence="18">The sequence shown here is derived from an EMBL/GenBank/DDBJ whole genome shotgun (WGS) entry which is preliminary data.</text>
</comment>
<dbReference type="CDD" id="cd05168">
    <property type="entry name" value="PI4Kc_III_beta"/>
    <property type="match status" value="1"/>
</dbReference>
<keyword evidence="10" id="KW-0808">Transferase</keyword>
<dbReference type="FunFam" id="1.10.1070.11:FF:000019">
    <property type="entry name" value="Phosphatidylinositol 4-kinase beta 1"/>
    <property type="match status" value="1"/>
</dbReference>
<feature type="compositionally biased region" description="Basic and acidic residues" evidence="15">
    <location>
        <begin position="449"/>
        <end position="458"/>
    </location>
</feature>
<dbReference type="Pfam" id="PF00454">
    <property type="entry name" value="PI3_PI4_kinase"/>
    <property type="match status" value="1"/>
</dbReference>
<organism evidence="18 19">
    <name type="scientific">Lithocarpus litseifolius</name>
    <dbReference type="NCBI Taxonomy" id="425828"/>
    <lineage>
        <taxon>Eukaryota</taxon>
        <taxon>Viridiplantae</taxon>
        <taxon>Streptophyta</taxon>
        <taxon>Embryophyta</taxon>
        <taxon>Tracheophyta</taxon>
        <taxon>Spermatophyta</taxon>
        <taxon>Magnoliopsida</taxon>
        <taxon>eudicotyledons</taxon>
        <taxon>Gunneridae</taxon>
        <taxon>Pentapetalae</taxon>
        <taxon>rosids</taxon>
        <taxon>fabids</taxon>
        <taxon>Fagales</taxon>
        <taxon>Fagaceae</taxon>
        <taxon>Lithocarpus</taxon>
    </lineage>
</organism>
<feature type="region of interest" description="Disordered" evidence="15">
    <location>
        <begin position="482"/>
        <end position="501"/>
    </location>
</feature>
<dbReference type="InterPro" id="IPR018936">
    <property type="entry name" value="PI3/4_kinase_CS"/>
</dbReference>
<dbReference type="InterPro" id="IPR011009">
    <property type="entry name" value="Kinase-like_dom_sf"/>
</dbReference>